<gene>
    <name evidence="2" type="ORF">CDAUBV1_LOCUS1484</name>
</gene>
<protein>
    <submittedName>
        <fullName evidence="2">Uncharacterized protein</fullName>
    </submittedName>
</protein>
<evidence type="ECO:0000256" key="1">
    <source>
        <dbReference type="SAM" id="Coils"/>
    </source>
</evidence>
<sequence length="605" mass="69095">MQNKDKPEYEGLKREIVKLNAMISSQKEEQIMLKTQIDKLMESLEEEHARCRHESDAKHLMITEINSLRIQCAELEAITRQTQVMSSQTDDPVLLRIALEQAKKAQSEANFEIAKLKADYVDVVPKKEYEQLLAAKQQQEQEHEKQVAQFNEFMQNLAQCEEQLGTVVAQRDEYYRKLQQLTRASTPRPDWNEVGRRLPCGLTKWDEDTHDMTSQQKVFHLLKELTAETEGSEEQEAKGLELKVPRFLRHNSMVFRRSLAIRDCLLLTREIWAARMKEREAFKIRTPDTGKKAKTQQIPKTTFDEFLETFFTRAFGLTQMRIEWAYGYYEAQERYKDYFDLAEIRKVIDNQMNEACHWHLHSWLGKIKEHVLKFTRRTSSATSNDPSAPKTIDRGDLKSALSALTGVHNEVKLDKLVEAAFSVFGSSLSVDSGQKQSITSISRASTVSLSDSGTGKKQNTNVVSDEKAFIPDVEKLFAVKAGEDYNPFIRELIFLYESIKSSYVEEIMTELQKSADNGAEGMKITGDQLKHAVNSISPPTAITSDTQTKSNRNDALECPASLDIDANIEWIMNAKSEQGVTQSMPFEAVKMRLMGSNIFPPLVHS</sequence>
<dbReference type="EMBL" id="CAXLJL010000057">
    <property type="protein sequence ID" value="CAL5130041.1"/>
    <property type="molecule type" value="Genomic_DNA"/>
</dbReference>
<dbReference type="AlphaFoldDB" id="A0AAV2SZZ9"/>
<dbReference type="Proteomes" id="UP001497525">
    <property type="component" value="Unassembled WGS sequence"/>
</dbReference>
<dbReference type="PANTHER" id="PTHR16306:SF0">
    <property type="entry name" value="TRANSLIN-ASSOCIATED FACTOR X-INTERACTING PROTEIN 1"/>
    <property type="match status" value="1"/>
</dbReference>
<keyword evidence="1" id="KW-0175">Coiled coil</keyword>
<feature type="coiled-coil region" evidence="1">
    <location>
        <begin position="99"/>
        <end position="149"/>
    </location>
</feature>
<name>A0AAV2SZZ9_CALDB</name>
<proteinExistence type="predicted"/>
<reference evidence="2" key="1">
    <citation type="submission" date="2024-06" db="EMBL/GenBank/DDBJ databases">
        <authorList>
            <person name="Liu X."/>
            <person name="Lenzi L."/>
            <person name="Haldenby T S."/>
            <person name="Uol C."/>
        </authorList>
    </citation>
    <scope>NUCLEOTIDE SEQUENCE</scope>
</reference>
<evidence type="ECO:0000313" key="2">
    <source>
        <dbReference type="EMBL" id="CAL5130041.1"/>
    </source>
</evidence>
<accession>A0AAV2SZZ9</accession>
<comment type="caution">
    <text evidence="2">The sequence shown here is derived from an EMBL/GenBank/DDBJ whole genome shotgun (WGS) entry which is preliminary data.</text>
</comment>
<dbReference type="GO" id="GO:0005737">
    <property type="term" value="C:cytoplasm"/>
    <property type="evidence" value="ECO:0007669"/>
    <property type="project" value="TreeGrafter"/>
</dbReference>
<evidence type="ECO:0000313" key="3">
    <source>
        <dbReference type="Proteomes" id="UP001497525"/>
    </source>
</evidence>
<feature type="coiled-coil region" evidence="1">
    <location>
        <begin position="9"/>
        <end position="54"/>
    </location>
</feature>
<dbReference type="PANTHER" id="PTHR16306">
    <property type="entry name" value="TRANSLIN-ASSOCIATED FACTOR X-INTERACTING PROTEIN 1"/>
    <property type="match status" value="1"/>
</dbReference>
<organism evidence="2 3">
    <name type="scientific">Calicophoron daubneyi</name>
    <name type="common">Rumen fluke</name>
    <name type="synonym">Paramphistomum daubneyi</name>
    <dbReference type="NCBI Taxonomy" id="300641"/>
    <lineage>
        <taxon>Eukaryota</taxon>
        <taxon>Metazoa</taxon>
        <taxon>Spiralia</taxon>
        <taxon>Lophotrochozoa</taxon>
        <taxon>Platyhelminthes</taxon>
        <taxon>Trematoda</taxon>
        <taxon>Digenea</taxon>
        <taxon>Plagiorchiida</taxon>
        <taxon>Pronocephalata</taxon>
        <taxon>Paramphistomoidea</taxon>
        <taxon>Paramphistomidae</taxon>
        <taxon>Calicophoron</taxon>
    </lineage>
</organism>